<evidence type="ECO:0000256" key="1">
    <source>
        <dbReference type="RuleBase" id="RU003860"/>
    </source>
</evidence>
<reference evidence="3" key="3">
    <citation type="submission" date="2018-08" db="EMBL/GenBank/DDBJ databases">
        <title>Leveraging single-cell genomics to expand the Fungal Tree of Life.</title>
        <authorList>
            <consortium name="DOE Joint Genome Institute"/>
            <person name="Ahrendt S.R."/>
            <person name="Quandt C.A."/>
            <person name="Ciobanu D."/>
            <person name="Clum A."/>
            <person name="Salamov A."/>
            <person name="Andreopoulos B."/>
            <person name="Cheng J.-F."/>
            <person name="Woyke T."/>
            <person name="Pelin A."/>
            <person name="Henrissat B."/>
            <person name="Reynolds N."/>
            <person name="Benny G.L."/>
            <person name="Smith M.E."/>
            <person name="James T.Y."/>
            <person name="Grigoriev I.V."/>
        </authorList>
    </citation>
    <scope>NUCLEOTIDE SEQUENCE</scope>
    <source>
        <strain evidence="3">CSF55</strain>
    </source>
</reference>
<dbReference type="PIRSF" id="PIRSF003113">
    <property type="entry name" value="BolA"/>
    <property type="match status" value="1"/>
</dbReference>
<evidence type="ECO:0000313" key="5">
    <source>
        <dbReference type="Proteomes" id="UP000281549"/>
    </source>
</evidence>
<dbReference type="PANTHER" id="PTHR46230">
    <property type="match status" value="1"/>
</dbReference>
<organism evidence="2 4">
    <name type="scientific">Rozella allomycis (strain CSF55)</name>
    <dbReference type="NCBI Taxonomy" id="988480"/>
    <lineage>
        <taxon>Eukaryota</taxon>
        <taxon>Fungi</taxon>
        <taxon>Fungi incertae sedis</taxon>
        <taxon>Cryptomycota</taxon>
        <taxon>Cryptomycota incertae sedis</taxon>
        <taxon>Rozella</taxon>
    </lineage>
</organism>
<keyword evidence="4" id="KW-1185">Reference proteome</keyword>
<reference evidence="5" key="2">
    <citation type="journal article" date="2018" name="Nat. Microbiol.">
        <title>Leveraging single-cell genomics to expand the fungal tree of life.</title>
        <authorList>
            <person name="Ahrendt S.R."/>
            <person name="Quandt C.A."/>
            <person name="Ciobanu D."/>
            <person name="Clum A."/>
            <person name="Salamov A."/>
            <person name="Andreopoulos B."/>
            <person name="Cheng J.F."/>
            <person name="Woyke T."/>
            <person name="Pelin A."/>
            <person name="Henrissat B."/>
            <person name="Reynolds N.K."/>
            <person name="Benny G.L."/>
            <person name="Smith M.E."/>
            <person name="James T.Y."/>
            <person name="Grigoriev I.V."/>
        </authorList>
    </citation>
    <scope>NUCLEOTIDE SEQUENCE [LARGE SCALE GENOMIC DNA]</scope>
    <source>
        <strain evidence="5">CSF55</strain>
    </source>
</reference>
<comment type="similarity">
    <text evidence="1">Belongs to the BolA/IbaG family.</text>
</comment>
<dbReference type="EMBL" id="ML005011">
    <property type="protein sequence ID" value="RKP20885.1"/>
    <property type="molecule type" value="Genomic_DNA"/>
</dbReference>
<sequence>MTGPLYTAMESKLTAAFKPSKLVIVDESNQHAGHAGVADAPSPETHFNITIVSDEFKGKISVQRHRSVYKVLDDEFKKGLHALSLKTLTMEEFQKAN</sequence>
<dbReference type="Pfam" id="PF01722">
    <property type="entry name" value="BolA"/>
    <property type="match status" value="1"/>
</dbReference>
<evidence type="ECO:0000313" key="4">
    <source>
        <dbReference type="Proteomes" id="UP000030755"/>
    </source>
</evidence>
<name>A0A075B0X0_ROZAC</name>
<dbReference type="PANTHER" id="PTHR46230:SF7">
    <property type="entry name" value="BOLA-LIKE PROTEIN 1"/>
    <property type="match status" value="1"/>
</dbReference>
<dbReference type="OrthoDB" id="411584at2759"/>
<dbReference type="OMA" id="CLGGFGK"/>
<dbReference type="GO" id="GO:0016226">
    <property type="term" value="P:iron-sulfur cluster assembly"/>
    <property type="evidence" value="ECO:0007669"/>
    <property type="project" value="TreeGrafter"/>
</dbReference>
<accession>A0A075B0X0</accession>
<evidence type="ECO:0000313" key="2">
    <source>
        <dbReference type="EMBL" id="EPZ34476.1"/>
    </source>
</evidence>
<dbReference type="EMBL" id="KE560949">
    <property type="protein sequence ID" value="EPZ34476.1"/>
    <property type="molecule type" value="Genomic_DNA"/>
</dbReference>
<dbReference type="HOGENOM" id="CLU_109462_2_0_1"/>
<dbReference type="Proteomes" id="UP000030755">
    <property type="component" value="Unassembled WGS sequence"/>
</dbReference>
<dbReference type="SUPFAM" id="SSF82657">
    <property type="entry name" value="BolA-like"/>
    <property type="match status" value="1"/>
</dbReference>
<gene>
    <name evidence="2" type="ORF">O9G_002049</name>
    <name evidence="3" type="ORF">ROZALSC1DRAFT_27674</name>
</gene>
<dbReference type="Proteomes" id="UP000281549">
    <property type="component" value="Unassembled WGS sequence"/>
</dbReference>
<evidence type="ECO:0000313" key="3">
    <source>
        <dbReference type="EMBL" id="RKP20885.1"/>
    </source>
</evidence>
<dbReference type="STRING" id="988480.A0A075B0X0"/>
<dbReference type="InterPro" id="IPR002634">
    <property type="entry name" value="BolA"/>
</dbReference>
<dbReference type="InterPro" id="IPR036065">
    <property type="entry name" value="BolA-like_sf"/>
</dbReference>
<dbReference type="Gene3D" id="3.30.300.90">
    <property type="entry name" value="BolA-like"/>
    <property type="match status" value="1"/>
</dbReference>
<dbReference type="AlphaFoldDB" id="A0A075B0X0"/>
<proteinExistence type="inferred from homology"/>
<protein>
    <submittedName>
        <fullName evidence="2">BolA protein domain-containing protein</fullName>
    </submittedName>
    <submittedName>
        <fullName evidence="3">Bola-like protein</fullName>
    </submittedName>
</protein>
<reference evidence="2 4" key="1">
    <citation type="journal article" date="2013" name="Curr. Biol.">
        <title>Shared signatures of parasitism and phylogenomics unite Cryptomycota and microsporidia.</title>
        <authorList>
            <person name="James T.Y."/>
            <person name="Pelin A."/>
            <person name="Bonen L."/>
            <person name="Ahrendt S."/>
            <person name="Sain D."/>
            <person name="Corradi N."/>
            <person name="Stajich J.E."/>
        </authorList>
    </citation>
    <scope>NUCLEOTIDE SEQUENCE [LARGE SCALE GENOMIC DNA]</scope>
    <source>
        <strain evidence="2">CSF55</strain>
        <strain evidence="2">CSF55</strain>
    </source>
</reference>